<evidence type="ECO:0000256" key="45">
    <source>
        <dbReference type="ARBA" id="ARBA00029611"/>
    </source>
</evidence>
<dbReference type="PROSITE" id="PS51947">
    <property type="entry name" value="NIRAN"/>
    <property type="match status" value="1"/>
</dbReference>
<dbReference type="PROSITE" id="PS51991">
    <property type="entry name" value="COV_NSP2_C"/>
    <property type="match status" value="1"/>
</dbReference>
<dbReference type="InterPro" id="IPR046438">
    <property type="entry name" value="NIV_2_O_MTASE"/>
</dbReference>
<dbReference type="GO" id="GO:0008270">
    <property type="term" value="F:zinc ion binding"/>
    <property type="evidence" value="ECO:0007669"/>
    <property type="project" value="UniProtKB-KW"/>
</dbReference>
<evidence type="ECO:0000259" key="81">
    <source>
        <dbReference type="PROSITE" id="PS52000"/>
    </source>
</evidence>
<dbReference type="CDD" id="cd21665">
    <property type="entry name" value="alphaCoV_Nsp5_Mpro"/>
    <property type="match status" value="1"/>
</dbReference>
<dbReference type="InterPro" id="IPR002589">
    <property type="entry name" value="Macro_dom"/>
</dbReference>
<dbReference type="PROSITE" id="PS52000">
    <property type="entry name" value="COV_NSP12_IF"/>
    <property type="match status" value="1"/>
</dbReference>
<dbReference type="InterPro" id="IPR046440">
    <property type="entry name" value="AV_NSP11N_COV_NSP15M"/>
</dbReference>
<evidence type="ECO:0000256" key="47">
    <source>
        <dbReference type="ARBA" id="ARBA00043928"/>
    </source>
</evidence>
<dbReference type="GO" id="GO:0000175">
    <property type="term" value="F:3'-5'-RNA exonuclease activity"/>
    <property type="evidence" value="ECO:0007669"/>
    <property type="project" value="InterPro"/>
</dbReference>
<dbReference type="Gene3D" id="3.40.50.300">
    <property type="entry name" value="P-loop containing nucleotide triphosphate hydrolases"/>
    <property type="match status" value="2"/>
</dbReference>
<feature type="active site" evidence="53">
    <location>
        <position position="6338"/>
    </location>
</feature>
<dbReference type="SUPFAM" id="SSF51126">
    <property type="entry name" value="Pectin lyase-like"/>
    <property type="match status" value="1"/>
</dbReference>
<feature type="domain" description="CoV Nsp2 C-terminal" evidence="78">
    <location>
        <begin position="774"/>
        <end position="892"/>
    </location>
</feature>
<dbReference type="SUPFAM" id="SSF101816">
    <property type="entry name" value="Replicase NSP9"/>
    <property type="match status" value="1"/>
</dbReference>
<evidence type="ECO:0000313" key="82">
    <source>
        <dbReference type="EMBL" id="WWB00604.1"/>
    </source>
</evidence>
<evidence type="ECO:0000256" key="36">
    <source>
        <dbReference type="ARBA" id="ARBA00022953"/>
    </source>
</evidence>
<dbReference type="Pfam" id="PF19212">
    <property type="entry name" value="CoV_NSP2_C"/>
    <property type="match status" value="2"/>
</dbReference>
<dbReference type="GO" id="GO:0003724">
    <property type="term" value="F:RNA helicase activity"/>
    <property type="evidence" value="ECO:0007669"/>
    <property type="project" value="UniProtKB-EC"/>
</dbReference>
<evidence type="ECO:0000256" key="10">
    <source>
        <dbReference type="ARBA" id="ARBA00022581"/>
    </source>
</evidence>
<evidence type="ECO:0000256" key="48">
    <source>
        <dbReference type="ARBA" id="ARBA00047984"/>
    </source>
</evidence>
<dbReference type="InterPro" id="IPR027417">
    <property type="entry name" value="P-loop_NTPase"/>
</dbReference>
<evidence type="ECO:0000256" key="4">
    <source>
        <dbReference type="ARBA" id="ARBA00004407"/>
    </source>
</evidence>
<dbReference type="InterPro" id="IPR043610">
    <property type="entry name" value="NSP6_CoV"/>
</dbReference>
<keyword evidence="12" id="KW-1090">Inhibition of host innate immune response by virus</keyword>
<keyword evidence="30 52" id="KW-0269">Exonuclease</keyword>
<evidence type="ECO:0000256" key="46">
    <source>
        <dbReference type="ARBA" id="ARBA00043918"/>
    </source>
</evidence>
<dbReference type="Pfam" id="PF20633">
    <property type="entry name" value="CoV_NSP13_stalk"/>
    <property type="match status" value="1"/>
</dbReference>
<dbReference type="GO" id="GO:0044220">
    <property type="term" value="C:host cell perinuclear region of cytoplasm"/>
    <property type="evidence" value="ECO:0007669"/>
    <property type="project" value="UniProtKB-SubCell"/>
</dbReference>
<dbReference type="Pfam" id="PF00680">
    <property type="entry name" value="RdRP_1"/>
    <property type="match status" value="1"/>
</dbReference>
<dbReference type="GO" id="GO:0005524">
    <property type="term" value="F:ATP binding"/>
    <property type="evidence" value="ECO:0007669"/>
    <property type="project" value="UniProtKB-KW"/>
</dbReference>
<dbReference type="GO" id="GO:0004483">
    <property type="term" value="F:methyltransferase cap1 activity"/>
    <property type="evidence" value="ECO:0007669"/>
    <property type="project" value="UniProtKB-EC"/>
</dbReference>
<comment type="function">
    <text evidence="47">Forms a primer, NSP9-pU, which is utilized by the polymerase for the initiation of RNA chains. Interacts with ribosome signal recognition particle RNA (SRP). Together with NSP8, suppress protein integration into the cell membrane, thereby disrupting host immune defenses.</text>
</comment>
<dbReference type="Pfam" id="PF19219">
    <property type="entry name" value="CoV_NSP15_N"/>
    <property type="match status" value="1"/>
</dbReference>
<dbReference type="Pfam" id="PF08716">
    <property type="entry name" value="CoV_NSP7"/>
    <property type="match status" value="1"/>
</dbReference>
<dbReference type="Pfam" id="PF19215">
    <property type="entry name" value="CoV_NSP15_C"/>
    <property type="match status" value="1"/>
</dbReference>
<dbReference type="InterPro" id="IPR044369">
    <property type="entry name" value="NSP6_alphaCoV"/>
</dbReference>
<evidence type="ECO:0000256" key="23">
    <source>
        <dbReference type="ARBA" id="ARBA00022759"/>
    </source>
</evidence>
<dbReference type="CDD" id="cd21731">
    <property type="entry name" value="alphaCoV_PLPro"/>
    <property type="match status" value="1"/>
</dbReference>
<dbReference type="InterPro" id="IPR037227">
    <property type="entry name" value="EndoU-like"/>
</dbReference>
<dbReference type="InterPro" id="IPR046436">
    <property type="entry name" value="NIV_EXON"/>
</dbReference>
<keyword evidence="32" id="KW-1043">Host membrane</keyword>
<evidence type="ECO:0000259" key="63">
    <source>
        <dbReference type="PROSITE" id="PS51946"/>
    </source>
</evidence>
<evidence type="ECO:0000256" key="22">
    <source>
        <dbReference type="ARBA" id="ARBA00022758"/>
    </source>
</evidence>
<evidence type="ECO:0000256" key="13">
    <source>
        <dbReference type="ARBA" id="ARBA00022662"/>
    </source>
</evidence>
<evidence type="ECO:0000256" key="40">
    <source>
        <dbReference type="ARBA" id="ARBA00023157"/>
    </source>
</evidence>
<dbReference type="CDD" id="cd21161">
    <property type="entry name" value="NendoU_cv_Nsp15-like"/>
    <property type="match status" value="1"/>
</dbReference>
<feature type="active site" evidence="53">
    <location>
        <position position="6394"/>
    </location>
</feature>
<feature type="active site" evidence="52">
    <location>
        <position position="5686"/>
    </location>
</feature>
<dbReference type="GO" id="GO:0004843">
    <property type="term" value="F:cysteine-type deubiquitinase activity"/>
    <property type="evidence" value="ECO:0007669"/>
    <property type="project" value="UniProtKB-EC"/>
</dbReference>
<dbReference type="CDD" id="cd21558">
    <property type="entry name" value="alphaCoV-Nsp6"/>
    <property type="match status" value="1"/>
</dbReference>
<feature type="domain" description="NendoU" evidence="73">
    <location>
        <begin position="6308"/>
        <end position="6448"/>
    </location>
</feature>
<evidence type="ECO:0000256" key="30">
    <source>
        <dbReference type="ARBA" id="ARBA00022839"/>
    </source>
</evidence>
<keyword evidence="8" id="KW-1113">Inhibition of host RLR pathway by virus</keyword>
<dbReference type="CDD" id="cd21875">
    <property type="entry name" value="PEDV-like_alphaCoV_Nsp1"/>
    <property type="match status" value="1"/>
</dbReference>
<dbReference type="Gene3D" id="2.40.10.10">
    <property type="entry name" value="Trypsin-like serine proteases"/>
    <property type="match status" value="2"/>
</dbReference>
<keyword evidence="23 53" id="KW-0255">Endonuclease</keyword>
<evidence type="ECO:0000256" key="21">
    <source>
        <dbReference type="ARBA" id="ARBA00022741"/>
    </source>
</evidence>
<evidence type="ECO:0000256" key="25">
    <source>
        <dbReference type="ARBA" id="ARBA00022786"/>
    </source>
</evidence>
<dbReference type="InterPro" id="IPR044356">
    <property type="entry name" value="RdRp_alphaCoV"/>
</dbReference>
<keyword evidence="43" id="KW-0899">Viral immunoevasion</keyword>
<dbReference type="Pfam" id="PF13087">
    <property type="entry name" value="AAA_12"/>
    <property type="match status" value="1"/>
</dbReference>
<evidence type="ECO:0000256" key="53">
    <source>
        <dbReference type="PROSITE-ProRule" id="PRU01303"/>
    </source>
</evidence>
<evidence type="ECO:0000256" key="37">
    <source>
        <dbReference type="ARBA" id="ARBA00022989"/>
    </source>
</evidence>
<dbReference type="InterPro" id="IPR008740">
    <property type="entry name" value="Peptidase_C30_CoV"/>
</dbReference>
<dbReference type="SUPFAM" id="SSF53335">
    <property type="entry name" value="S-adenosyl-L-methionine-dependent methyltransferases"/>
    <property type="match status" value="1"/>
</dbReference>
<dbReference type="Gene3D" id="3.40.220.10">
    <property type="entry name" value="Leucine Aminopeptidase, subunit E, domain 1"/>
    <property type="match status" value="1"/>
</dbReference>
<keyword evidence="21" id="KW-0547">Nucleotide-binding</keyword>
<keyword evidence="26 53" id="KW-0378">Hydrolase</keyword>
<dbReference type="Pfam" id="PF16348">
    <property type="entry name" value="CoV_NSP4_C"/>
    <property type="match status" value="1"/>
</dbReference>
<dbReference type="GO" id="GO:0008242">
    <property type="term" value="F:omega peptidase activity"/>
    <property type="evidence" value="ECO:0007669"/>
    <property type="project" value="InterPro"/>
</dbReference>
<feature type="domain" description="Nsp12 Interface" evidence="81">
    <location>
        <begin position="4330"/>
        <end position="4428"/>
    </location>
</feature>
<dbReference type="InterPro" id="IPR046443">
    <property type="entry name" value="a/bCoV_NSP1_glob"/>
</dbReference>
<dbReference type="InterPro" id="IPR043611">
    <property type="entry name" value="CoV_NSP3_C"/>
</dbReference>
<dbReference type="CDD" id="cd21897">
    <property type="entry name" value="alphaCoV_Nsp9"/>
    <property type="match status" value="1"/>
</dbReference>
<dbReference type="PANTHER" id="PTHR43788">
    <property type="entry name" value="DNA2/NAM7 HELICASE FAMILY MEMBER"/>
    <property type="match status" value="1"/>
</dbReference>
<keyword evidence="14" id="KW-0645">Protease</keyword>
<dbReference type="Pfam" id="PF19218">
    <property type="entry name" value="CoV_NSP3_C"/>
    <property type="match status" value="1"/>
</dbReference>
<dbReference type="PROSITE" id="PS51961">
    <property type="entry name" value="AV_NSP11N_COV_NSP15M"/>
    <property type="match status" value="1"/>
</dbReference>
<dbReference type="InterPro" id="IPR043609">
    <property type="entry name" value="NendoU_nidovirus"/>
</dbReference>
<dbReference type="Pfam" id="PF19217">
    <property type="entry name" value="CoV_NSP4_N"/>
    <property type="match status" value="1"/>
</dbReference>
<organism evidence="82">
    <name type="scientific">Chaerephon bat coronavirus</name>
    <dbReference type="NCBI Taxonomy" id="2991261"/>
    <lineage>
        <taxon>Viruses</taxon>
        <taxon>Riboviria</taxon>
        <taxon>Orthornavirae</taxon>
        <taxon>Pisuviricota</taxon>
        <taxon>Pisoniviricetes</taxon>
        <taxon>Nidovirales</taxon>
        <taxon>Cornidovirineae</taxon>
        <taxon>Coronaviridae</taxon>
    </lineage>
</organism>
<keyword evidence="38" id="KW-1072">Activation of host autophagy by virus</keyword>
<evidence type="ECO:0000256" key="16">
    <source>
        <dbReference type="ARBA" id="ARBA00022692"/>
    </source>
</evidence>
<evidence type="ECO:0000259" key="74">
    <source>
        <dbReference type="PROSITE" id="PS51960"/>
    </source>
</evidence>
<dbReference type="InterPro" id="IPR014829">
    <property type="entry name" value="NSP8_CoV"/>
</dbReference>
<evidence type="ECO:0000256" key="18">
    <source>
        <dbReference type="ARBA" id="ARBA00022722"/>
    </source>
</evidence>
<dbReference type="PROSITE" id="PS51958">
    <property type="entry name" value="NENDOU"/>
    <property type="match status" value="1"/>
</dbReference>
<keyword evidence="40" id="KW-1015">Disulfide bond</keyword>
<dbReference type="InterPro" id="IPR044357">
    <property type="entry name" value="NSP3_Ubl1_dom_CoV"/>
</dbReference>
<keyword evidence="27" id="KW-0347">Helicase</keyword>
<dbReference type="GO" id="GO:0003723">
    <property type="term" value="F:RNA binding"/>
    <property type="evidence" value="ECO:0007669"/>
    <property type="project" value="UniProtKB-KW"/>
</dbReference>
<evidence type="ECO:0000259" key="72">
    <source>
        <dbReference type="PROSITE" id="PS51955"/>
    </source>
</evidence>
<feature type="domain" description="CoV Nsp3 Y" evidence="79">
    <location>
        <begin position="2150"/>
        <end position="2489"/>
    </location>
</feature>
<dbReference type="GO" id="GO:0043139">
    <property type="term" value="F:5'-3' DNA helicase activity"/>
    <property type="evidence" value="ECO:0007669"/>
    <property type="project" value="TreeGrafter"/>
</dbReference>
<feature type="domain" description="NiRAN" evidence="64">
    <location>
        <begin position="4075"/>
        <end position="4324"/>
    </location>
</feature>
<dbReference type="CDD" id="cd23527">
    <property type="entry name" value="capping_2-OMTase_alphaCoV_Nsp16"/>
    <property type="match status" value="1"/>
</dbReference>
<evidence type="ECO:0000256" key="20">
    <source>
        <dbReference type="ARBA" id="ARBA00022737"/>
    </source>
</evidence>
<dbReference type="PROSITE" id="PS51948">
    <property type="entry name" value="COV_NSP12_RDRP"/>
    <property type="match status" value="1"/>
</dbReference>
<keyword evidence="9" id="KW-0696">RNA-directed RNA polymerase</keyword>
<dbReference type="GO" id="GO:0003968">
    <property type="term" value="F:RNA-directed RNA polymerase activity"/>
    <property type="evidence" value="ECO:0007669"/>
    <property type="project" value="UniProtKB-KW"/>
</dbReference>
<evidence type="ECO:0000256" key="51">
    <source>
        <dbReference type="PROSITE-ProRule" id="PRU00444"/>
    </source>
</evidence>
<dbReference type="PROSITE" id="PS51442">
    <property type="entry name" value="M_PRO"/>
    <property type="match status" value="1"/>
</dbReference>
<dbReference type="CDD" id="cd21660">
    <property type="entry name" value="alphaCoV_Nsp14"/>
    <property type="match status" value="1"/>
</dbReference>
<dbReference type="CDD" id="cd21473">
    <property type="entry name" value="cv_Nsp4_TM"/>
    <property type="match status" value="1"/>
</dbReference>
<evidence type="ECO:0000256" key="7">
    <source>
        <dbReference type="ARBA" id="ARBA00022087"/>
    </source>
</evidence>
<evidence type="ECO:0000259" key="71">
    <source>
        <dbReference type="PROSITE" id="PS51954"/>
    </source>
</evidence>
<feature type="transmembrane region" description="Helical" evidence="55">
    <location>
        <begin position="3467"/>
        <end position="3489"/>
    </location>
</feature>
<dbReference type="InterPro" id="IPR043178">
    <property type="entry name" value="PLpro_thumb_sf_CoV"/>
</dbReference>
<dbReference type="Gene3D" id="1.10.1840.10">
    <property type="entry name" value="main proteinase (3clpro) structure, domain 3"/>
    <property type="match status" value="1"/>
</dbReference>
<dbReference type="GO" id="GO:0044172">
    <property type="term" value="C:host cell endoplasmic reticulum-Golgi intermediate compartment"/>
    <property type="evidence" value="ECO:0007669"/>
    <property type="project" value="UniProtKB-SubCell"/>
</dbReference>
<dbReference type="Pfam" id="PF20632">
    <property type="entry name" value="CoV_NSP13_ZBD"/>
    <property type="match status" value="1"/>
</dbReference>
<evidence type="ECO:0000256" key="2">
    <source>
        <dbReference type="ARBA" id="ARBA00001936"/>
    </source>
</evidence>
<keyword evidence="35" id="KW-1092">Inhibition of host IRF3 by virus</keyword>
<feature type="transmembrane region" description="Helical" evidence="55">
    <location>
        <begin position="2499"/>
        <end position="2519"/>
    </location>
</feature>
<dbReference type="InterPro" id="IPR046441">
    <property type="entry name" value="RdRp_CoV"/>
</dbReference>
<dbReference type="CDD" id="cd21167">
    <property type="entry name" value="M_alpha_beta_cv_Nsp15-like"/>
    <property type="match status" value="1"/>
</dbReference>
<comment type="catalytic activity">
    <reaction evidence="44">
        <text>uridylyl-uridylyl-ribonucleotide-RNA = a 3'-end uridylyl-2',3'-cyclophospho-uridine-RNA + a 5'-end dephospho-ribonucleoside-RNA</text>
        <dbReference type="Rhea" id="RHEA:67732"/>
        <dbReference type="Rhea" id="RHEA-COMP:13936"/>
        <dbReference type="Rhea" id="RHEA-COMP:17334"/>
        <dbReference type="Rhea" id="RHEA-COMP:17335"/>
        <dbReference type="ChEBI" id="CHEBI:138284"/>
        <dbReference type="ChEBI" id="CHEBI:173079"/>
        <dbReference type="ChEBI" id="CHEBI:173080"/>
    </reaction>
</comment>
<dbReference type="PROSITE" id="PS51657">
    <property type="entry name" value="PSRV_HELICASE"/>
    <property type="match status" value="1"/>
</dbReference>
<feature type="domain" description="Nidovirus-type SAM-dependent 2'-O-MTase" evidence="72">
    <location>
        <begin position="6452"/>
        <end position="6748"/>
    </location>
</feature>
<dbReference type="GO" id="GO:0016829">
    <property type="term" value="F:lyase activity"/>
    <property type="evidence" value="ECO:0007669"/>
    <property type="project" value="UniProtKB-KW"/>
</dbReference>
<dbReference type="PROSITE" id="PS51950">
    <property type="entry name" value="COV_NSP8"/>
    <property type="match status" value="1"/>
</dbReference>
<dbReference type="GO" id="GO:0039520">
    <property type="term" value="P:symbiont-mediated activation of host autophagy"/>
    <property type="evidence" value="ECO:0007669"/>
    <property type="project" value="UniProtKB-KW"/>
</dbReference>
<keyword evidence="24 51" id="KW-0863">Zinc-finger</keyword>
<dbReference type="GO" id="GO:0006508">
    <property type="term" value="P:proteolysis"/>
    <property type="evidence" value="ECO:0007669"/>
    <property type="project" value="UniProtKB-KW"/>
</dbReference>
<evidence type="ECO:0000259" key="59">
    <source>
        <dbReference type="PROSITE" id="PS51653"/>
    </source>
</evidence>
<feature type="transmembrane region" description="Helical" evidence="55">
    <location>
        <begin position="3166"/>
        <end position="3187"/>
    </location>
</feature>
<evidence type="ECO:0000259" key="66">
    <source>
        <dbReference type="PROSITE" id="PS51949"/>
    </source>
</evidence>
<evidence type="ECO:0000259" key="64">
    <source>
        <dbReference type="PROSITE" id="PS51947"/>
    </source>
</evidence>
<dbReference type="PROSITE" id="PS51653">
    <property type="entry name" value="CV_ZBD"/>
    <property type="match status" value="1"/>
</dbReference>
<feature type="transmembrane region" description="Helical" evidence="55">
    <location>
        <begin position="3375"/>
        <end position="3393"/>
    </location>
</feature>
<dbReference type="InterPro" id="IPR044371">
    <property type="entry name" value="Macro_X_NSP3-like"/>
</dbReference>
<evidence type="ECO:0000256" key="33">
    <source>
        <dbReference type="ARBA" id="ARBA00022876"/>
    </source>
</evidence>
<dbReference type="CDD" id="cd21689">
    <property type="entry name" value="stalk_CoV_Nsp13-like"/>
    <property type="match status" value="1"/>
</dbReference>
<dbReference type="Gene3D" id="2.40.10.250">
    <property type="entry name" value="Replicase NSP9"/>
    <property type="match status" value="1"/>
</dbReference>
<keyword evidence="20" id="KW-0677">Repeat</keyword>
<evidence type="ECO:0000256" key="35">
    <source>
        <dbReference type="ARBA" id="ARBA00022931"/>
    </source>
</evidence>
<dbReference type="PROSITE" id="PS51989">
    <property type="entry name" value="COV_NSP2_N"/>
    <property type="match status" value="1"/>
</dbReference>
<dbReference type="InterPro" id="IPR043472">
    <property type="entry name" value="Macro_dom-like"/>
</dbReference>
<comment type="subcellular location">
    <subcellularLocation>
        <location evidence="4">Host cytoplasm</location>
        <location evidence="4">Host perinuclear region</location>
    </subcellularLocation>
    <subcellularLocation>
        <location evidence="5">Host endoplasmic reticulum-Golgi intermediate compartment</location>
    </subcellularLocation>
    <subcellularLocation>
        <location evidence="3">Host membrane</location>
        <topology evidence="3">Multi-pass membrane protein</topology>
    </subcellularLocation>
</comment>
<evidence type="ECO:0000259" key="67">
    <source>
        <dbReference type="PROSITE" id="PS51950"/>
    </source>
</evidence>
<evidence type="ECO:0000259" key="61">
    <source>
        <dbReference type="PROSITE" id="PS51943"/>
    </source>
</evidence>
<dbReference type="InterPro" id="IPR049894">
    <property type="entry name" value="COV_NSP3_3ECTO"/>
</dbReference>
<evidence type="ECO:0000256" key="41">
    <source>
        <dbReference type="ARBA" id="ARBA00023200"/>
    </source>
</evidence>
<feature type="transmembrane region" description="Helical" evidence="55">
    <location>
        <begin position="3281"/>
        <end position="3302"/>
    </location>
</feature>
<dbReference type="InterPro" id="IPR043613">
    <property type="entry name" value="CoV_NSP2_C"/>
</dbReference>
<evidence type="ECO:0000259" key="65">
    <source>
        <dbReference type="PROSITE" id="PS51948"/>
    </source>
</evidence>
<feature type="active site" evidence="52">
    <location>
        <position position="5866"/>
    </location>
</feature>
<evidence type="ECO:0000256" key="6">
    <source>
        <dbReference type="ARBA" id="ARBA00008087"/>
    </source>
</evidence>
<evidence type="ECO:0000259" key="58">
    <source>
        <dbReference type="PROSITE" id="PS51442"/>
    </source>
</evidence>
<dbReference type="SUPFAM" id="SSF144246">
    <property type="entry name" value="Coronavirus NSP10-like"/>
    <property type="match status" value="1"/>
</dbReference>
<feature type="transmembrane region" description="Helical" evidence="55">
    <location>
        <begin position="2085"/>
        <end position="2108"/>
    </location>
</feature>
<evidence type="ECO:0000256" key="5">
    <source>
        <dbReference type="ARBA" id="ARBA00004452"/>
    </source>
</evidence>
<keyword evidence="41" id="KW-1035">Host cytoplasm</keyword>
<dbReference type="Pfam" id="PF09401">
    <property type="entry name" value="CoV_NSP10"/>
    <property type="match status" value="1"/>
</dbReference>
<dbReference type="InterPro" id="IPR047566">
    <property type="entry name" value="CoV_NSP3_Y"/>
</dbReference>
<dbReference type="InterPro" id="IPR001205">
    <property type="entry name" value="RNA-dir_pol_C"/>
</dbReference>
<dbReference type="InterPro" id="IPR037204">
    <property type="entry name" value="NSP7_sf_CoV"/>
</dbReference>
<dbReference type="InterPro" id="IPR043612">
    <property type="entry name" value="CoV_NSP4_N"/>
</dbReference>
<keyword evidence="31" id="KW-0067">ATP-binding</keyword>
<feature type="active site" evidence="53">
    <location>
        <position position="6353"/>
    </location>
</feature>
<dbReference type="Gene3D" id="3.30.160.820">
    <property type="entry name" value="Nsp15 N-terminal domain-like"/>
    <property type="match status" value="1"/>
</dbReference>
<dbReference type="Pfam" id="PF08710">
    <property type="entry name" value="CoV_NSP9"/>
    <property type="match status" value="1"/>
</dbReference>
<feature type="active site" evidence="52">
    <location>
        <position position="5861"/>
    </location>
</feature>
<feature type="domain" description="Peptidase C16" evidence="56">
    <location>
        <begin position="1026"/>
        <end position="1274"/>
    </location>
</feature>
<dbReference type="SUPFAM" id="SSF52949">
    <property type="entry name" value="Macro domain-like"/>
    <property type="match status" value="1"/>
</dbReference>
<dbReference type="InterPro" id="IPR009461">
    <property type="entry name" value="NSP16_CoV-like"/>
</dbReference>
<dbReference type="PROSITE" id="PS51993">
    <property type="entry name" value="COV_3ECTO"/>
    <property type="match status" value="1"/>
</dbReference>
<dbReference type="PROSITE" id="PS51949">
    <property type="entry name" value="COV_NSP7"/>
    <property type="match status" value="1"/>
</dbReference>
<dbReference type="InterPro" id="IPR043502">
    <property type="entry name" value="DNA/RNA_pol_sf"/>
</dbReference>
<dbReference type="InterPro" id="IPR043504">
    <property type="entry name" value="Peptidase_S1_PA_chymotrypsin"/>
</dbReference>
<dbReference type="PROSITE" id="PS51124">
    <property type="entry name" value="PEPTIDASE_C16"/>
    <property type="match status" value="2"/>
</dbReference>
<feature type="domain" description="CV ZBD" evidence="59">
    <location>
        <begin position="4997"/>
        <end position="5109"/>
    </location>
</feature>
<dbReference type="Pfam" id="PF08715">
    <property type="entry name" value="CoV_peptidase"/>
    <property type="match status" value="2"/>
</dbReference>
<evidence type="ECO:0000256" key="26">
    <source>
        <dbReference type="ARBA" id="ARBA00022801"/>
    </source>
</evidence>
<keyword evidence="22" id="KW-0688">Ribosomal frameshifting</keyword>
<feature type="domain" description="CoV Nsp2 N-terminal" evidence="77">
    <location>
        <begin position="112"/>
        <end position="351"/>
    </location>
</feature>
<dbReference type="InterPro" id="IPR050534">
    <property type="entry name" value="Coronavir_polyprotein_1ab"/>
</dbReference>
<evidence type="ECO:0000259" key="79">
    <source>
        <dbReference type="PROSITE" id="PS51992"/>
    </source>
</evidence>
<dbReference type="CDD" id="cd21712">
    <property type="entry name" value="TM_Y_alphaCoV_Nsp3_C"/>
    <property type="match status" value="1"/>
</dbReference>
<dbReference type="InterPro" id="IPR014822">
    <property type="entry name" value="NSP9_CoV"/>
</dbReference>
<feature type="domain" description="AV-Nsp11N/CoV-Nsp15M" evidence="75">
    <location>
        <begin position="6174"/>
        <end position="6291"/>
    </location>
</feature>
<dbReference type="Pfam" id="PF06460">
    <property type="entry name" value="CoV_Methyltr_2"/>
    <property type="match status" value="1"/>
</dbReference>
<dbReference type="GO" id="GO:0004482">
    <property type="term" value="F:mRNA 5'-cap (guanine-N7-)-methyltransferase activity"/>
    <property type="evidence" value="ECO:0007669"/>
    <property type="project" value="InterPro"/>
</dbReference>
<dbReference type="PANTHER" id="PTHR43788:SF16">
    <property type="entry name" value="HELICASE WITH ZINC FINGER 2"/>
    <property type="match status" value="1"/>
</dbReference>
<dbReference type="GO" id="GO:0019082">
    <property type="term" value="P:viral protein processing"/>
    <property type="evidence" value="ECO:0007669"/>
    <property type="project" value="InterPro"/>
</dbReference>
<keyword evidence="19" id="KW-0479">Metal-binding</keyword>
<dbReference type="InterPro" id="IPR027351">
    <property type="entry name" value="(+)RNA_virus_helicase_core_dom"/>
</dbReference>
<feature type="domain" description="Ubiquitin-like" evidence="62">
    <location>
        <begin position="1608"/>
        <end position="1663"/>
    </location>
</feature>
<evidence type="ECO:0000256" key="49">
    <source>
        <dbReference type="ARBA" id="ARBA00047995"/>
    </source>
</evidence>
<evidence type="ECO:0000256" key="14">
    <source>
        <dbReference type="ARBA" id="ARBA00022670"/>
    </source>
</evidence>
<dbReference type="InterPro" id="IPR038123">
    <property type="entry name" value="NSP4_C_sf_CoV"/>
</dbReference>
<dbReference type="InterPro" id="IPR009466">
    <property type="entry name" value="NSP14_CoV"/>
</dbReference>
<evidence type="ECO:0000256" key="38">
    <source>
        <dbReference type="ARBA" id="ARBA00023050"/>
    </source>
</evidence>
<evidence type="ECO:0000259" key="60">
    <source>
        <dbReference type="PROSITE" id="PS51657"/>
    </source>
</evidence>
<keyword evidence="39 55" id="KW-0472">Membrane</keyword>
<feature type="domain" description="N7-MTase" evidence="71">
    <location>
        <begin position="5889"/>
        <end position="6110"/>
    </location>
</feature>
<keyword evidence="15" id="KW-0808">Transferase</keyword>
<feature type="transmembrane region" description="Helical" evidence="55">
    <location>
        <begin position="3334"/>
        <end position="3355"/>
    </location>
</feature>
<dbReference type="InterPro" id="IPR044385">
    <property type="entry name" value="NSP2_HCoV-229E-like"/>
</dbReference>
<accession>A0AB38ZDU1</accession>
<evidence type="ECO:0000256" key="9">
    <source>
        <dbReference type="ARBA" id="ARBA00022484"/>
    </source>
</evidence>
<dbReference type="InterPro" id="IPR048673">
    <property type="entry name" value="NSP13_stalk_CoV"/>
</dbReference>
<feature type="domain" description="3Ecto" evidence="80">
    <location>
        <begin position="2012"/>
        <end position="2076"/>
    </location>
</feature>
<feature type="domain" description="Peptidase C30" evidence="58">
    <location>
        <begin position="2969"/>
        <end position="3270"/>
    </location>
</feature>
<dbReference type="InterPro" id="IPR009469">
    <property type="entry name" value="RdRp_N_CoV"/>
</dbReference>
<dbReference type="PROSITE" id="PS51951">
    <property type="entry name" value="COV_NSP9_SSRNA_BD"/>
    <property type="match status" value="1"/>
</dbReference>
<dbReference type="GO" id="GO:0039548">
    <property type="term" value="P:symbiont-mediated suppression of host cytoplasmic pattern recognition receptor signaling pathway via inhibition of IRF3 activity"/>
    <property type="evidence" value="ECO:0007669"/>
    <property type="project" value="UniProtKB-KW"/>
</dbReference>
<evidence type="ECO:0000256" key="29">
    <source>
        <dbReference type="ARBA" id="ARBA00022833"/>
    </source>
</evidence>
<dbReference type="InterPro" id="IPR044313">
    <property type="entry name" value="NSP14_alphaCoV"/>
</dbReference>
<dbReference type="PROSITE" id="PS51960">
    <property type="entry name" value="COV_NSP15_NTD"/>
    <property type="match status" value="1"/>
</dbReference>
<dbReference type="PROSITE" id="PS51955">
    <property type="entry name" value="NIV_2_O_MTASE"/>
    <property type="match status" value="1"/>
</dbReference>
<comment type="catalytic activity">
    <reaction evidence="49">
        <text>ATP + H2O = ADP + phosphate + H(+)</text>
        <dbReference type="Rhea" id="RHEA:13065"/>
        <dbReference type="ChEBI" id="CHEBI:15377"/>
        <dbReference type="ChEBI" id="CHEBI:15378"/>
        <dbReference type="ChEBI" id="CHEBI:30616"/>
        <dbReference type="ChEBI" id="CHEBI:43474"/>
        <dbReference type="ChEBI" id="CHEBI:456216"/>
        <dbReference type="EC" id="3.6.4.12"/>
    </reaction>
</comment>
<feature type="domain" description="(+)RNA virus helicase C-terminal" evidence="60">
    <location>
        <begin position="5245"/>
        <end position="5584"/>
    </location>
</feature>
<feature type="domain" description="Peptidase C16" evidence="56">
    <location>
        <begin position="1670"/>
        <end position="1929"/>
    </location>
</feature>
<dbReference type="SUPFAM" id="SSF142877">
    <property type="entry name" value="EndoU-like"/>
    <property type="match status" value="1"/>
</dbReference>
<evidence type="ECO:0000256" key="17">
    <source>
        <dbReference type="ARBA" id="ARBA00022695"/>
    </source>
</evidence>
<keyword evidence="16 55" id="KW-0812">Transmembrane</keyword>
<evidence type="ECO:0000259" key="75">
    <source>
        <dbReference type="PROSITE" id="PS51961"/>
    </source>
</evidence>
<feature type="domain" description="Nsp12 RNA-dependent RNA polymerase" evidence="65">
    <location>
        <begin position="4429"/>
        <end position="4996"/>
    </location>
</feature>
<evidence type="ECO:0000259" key="62">
    <source>
        <dbReference type="PROSITE" id="PS51944"/>
    </source>
</evidence>
<dbReference type="InterPro" id="IPR013016">
    <property type="entry name" value="Peptidase_C16_CoV"/>
</dbReference>
<dbReference type="GO" id="GO:0039648">
    <property type="term" value="P:symbiont-mediated perturbation of host ubiquitin-like protein modification"/>
    <property type="evidence" value="ECO:0007669"/>
    <property type="project" value="UniProtKB-KW"/>
</dbReference>
<dbReference type="InterPro" id="IPR042515">
    <property type="entry name" value="NSP15_N_CoV"/>
</dbReference>
<dbReference type="Pfam" id="PF08717">
    <property type="entry name" value="CoV_NSP8"/>
    <property type="match status" value="1"/>
</dbReference>
<evidence type="ECO:0000256" key="24">
    <source>
        <dbReference type="ARBA" id="ARBA00022771"/>
    </source>
</evidence>
<dbReference type="InterPro" id="IPR036499">
    <property type="entry name" value="NSP9_sf_CoV"/>
</dbReference>
<feature type="domain" description="Nsp15 N-terminal oligomerization" evidence="74">
    <location>
        <begin position="6113"/>
        <end position="6173"/>
    </location>
</feature>
<feature type="domain" description="Macro" evidence="57">
    <location>
        <begin position="1266"/>
        <end position="1433"/>
    </location>
</feature>
<dbReference type="SUPFAM" id="SSF143076">
    <property type="entry name" value="Coronavirus NSP8-like"/>
    <property type="match status" value="1"/>
</dbReference>
<feature type="transmembrane region" description="Helical" evidence="55">
    <location>
        <begin position="3400"/>
        <end position="3418"/>
    </location>
</feature>
<feature type="domain" description="RdRp Nsp7 cofactor" evidence="66">
    <location>
        <begin position="3549"/>
        <end position="3631"/>
    </location>
</feature>
<feature type="domain" description="RdRp Nsp8 cofactor" evidence="67">
    <location>
        <begin position="3632"/>
        <end position="3826"/>
    </location>
</feature>
<evidence type="ECO:0000256" key="50">
    <source>
        <dbReference type="ARBA" id="ARBA00049042"/>
    </source>
</evidence>
<dbReference type="Pfam" id="PF19216">
    <property type="entry name" value="CoV_NSP15_M"/>
    <property type="match status" value="1"/>
</dbReference>
<dbReference type="CDD" id="cd21826">
    <property type="entry name" value="alphaCoV_Nsp7"/>
    <property type="match status" value="1"/>
</dbReference>
<feature type="transmembrane region" description="Helical" evidence="55">
    <location>
        <begin position="2804"/>
        <end position="2822"/>
    </location>
</feature>
<dbReference type="InterPro" id="IPR009003">
    <property type="entry name" value="Peptidase_S1_PA"/>
</dbReference>
<dbReference type="InterPro" id="IPR043174">
    <property type="entry name" value="NSP15_middle_sf"/>
</dbReference>
<dbReference type="Pfam" id="PF01661">
    <property type="entry name" value="Macro"/>
    <property type="match status" value="1"/>
</dbReference>
<evidence type="ECO:0000256" key="34">
    <source>
        <dbReference type="ARBA" id="ARBA00022884"/>
    </source>
</evidence>
<feature type="transmembrane region" description="Helical" evidence="55">
    <location>
        <begin position="2751"/>
        <end position="2774"/>
    </location>
</feature>
<evidence type="ECO:0000256" key="19">
    <source>
        <dbReference type="ARBA" id="ARBA00022723"/>
    </source>
</evidence>
<dbReference type="CDD" id="cd21514">
    <property type="entry name" value="alphaCoV_Nsp2_HCoV-229E-like"/>
    <property type="match status" value="1"/>
</dbReference>
<dbReference type="SUPFAM" id="SSF50494">
    <property type="entry name" value="Trypsin-like serine proteases"/>
    <property type="match status" value="1"/>
</dbReference>
<dbReference type="InterPro" id="IPR032505">
    <property type="entry name" value="CoV_NSP4_C"/>
</dbReference>
<evidence type="ECO:0000259" key="57">
    <source>
        <dbReference type="PROSITE" id="PS51154"/>
    </source>
</evidence>
<dbReference type="PROSITE" id="PS51944">
    <property type="entry name" value="COV_NSP3D_UBL"/>
    <property type="match status" value="1"/>
</dbReference>
<evidence type="ECO:0000259" key="70">
    <source>
        <dbReference type="PROSITE" id="PS51953"/>
    </source>
</evidence>
<evidence type="ECO:0000256" key="31">
    <source>
        <dbReference type="ARBA" id="ARBA00022840"/>
    </source>
</evidence>
<dbReference type="Pfam" id="PF06478">
    <property type="entry name" value="CoV_RPol_N"/>
    <property type="match status" value="1"/>
</dbReference>
<evidence type="ECO:0000256" key="52">
    <source>
        <dbReference type="PROSITE-ProRule" id="PRU01298"/>
    </source>
</evidence>
<dbReference type="Pfam" id="PF06471">
    <property type="entry name" value="CoV_ExoN"/>
    <property type="match status" value="1"/>
</dbReference>
<evidence type="ECO:0000256" key="3">
    <source>
        <dbReference type="ARBA" id="ARBA00004301"/>
    </source>
</evidence>
<dbReference type="InterPro" id="IPR043477">
    <property type="entry name" value="Peptidase_C30_dom3_CoV"/>
</dbReference>
<evidence type="ECO:0000256" key="54">
    <source>
        <dbReference type="SAM" id="MobiDB-lite"/>
    </source>
</evidence>
<dbReference type="InterPro" id="IPR044330">
    <property type="entry name" value="NSP15_alpha_betaCoV_N"/>
</dbReference>
<dbReference type="InterPro" id="IPR044353">
    <property type="entry name" value="Nsp3_Ubl2_dom_CoV"/>
</dbReference>
<feature type="transmembrane region" description="Helical" evidence="55">
    <location>
        <begin position="3308"/>
        <end position="3327"/>
    </location>
</feature>
<dbReference type="InterPro" id="IPR047912">
    <property type="entry name" value="Nsp13_helicase_alphaCoV"/>
</dbReference>
<dbReference type="Gene3D" id="1.10.8.1190">
    <property type="match status" value="2"/>
</dbReference>
<dbReference type="Pfam" id="PF13604">
    <property type="entry name" value="AAA_30"/>
    <property type="match status" value="1"/>
</dbReference>
<dbReference type="CDD" id="cd21409">
    <property type="entry name" value="1B_cv_Nsp13-like"/>
    <property type="match status" value="1"/>
</dbReference>
<feature type="transmembrane region" description="Helical" evidence="55">
    <location>
        <begin position="3438"/>
        <end position="3455"/>
    </location>
</feature>
<dbReference type="CDD" id="cd21723">
    <property type="entry name" value="alphaCoV_Nsp13-helicase"/>
    <property type="match status" value="1"/>
</dbReference>
<dbReference type="Gene3D" id="6.10.140.2090">
    <property type="match status" value="1"/>
</dbReference>
<evidence type="ECO:0000256" key="1">
    <source>
        <dbReference type="ARBA" id="ARBA00000707"/>
    </source>
</evidence>
<evidence type="ECO:0000256" key="42">
    <source>
        <dbReference type="ARBA" id="ARBA00023239"/>
    </source>
</evidence>
<dbReference type="InterPro" id="IPR041679">
    <property type="entry name" value="DNA2/NAM7-like_C"/>
</dbReference>
<keyword evidence="25" id="KW-0833">Ubl conjugation pathway</keyword>
<feature type="transmembrane region" description="Helical" evidence="55">
    <location>
        <begin position="1938"/>
        <end position="1956"/>
    </location>
</feature>
<dbReference type="InterPro" id="IPR044343">
    <property type="entry name" value="NSP13_1B_dom_CoV"/>
</dbReference>
<keyword evidence="33" id="KW-1127">Modulation of host ubiquitin pathway by viral deubiquitinase</keyword>
<dbReference type="PROSITE" id="PS51943">
    <property type="entry name" value="COV_NSP3A_UBL"/>
    <property type="match status" value="1"/>
</dbReference>
<dbReference type="SUPFAM" id="SSF140367">
    <property type="entry name" value="Coronavirus NSP7-like"/>
    <property type="match status" value="1"/>
</dbReference>
<feature type="domain" description="CoV Nsp1 globular" evidence="76">
    <location>
        <begin position="2"/>
        <end position="109"/>
    </location>
</feature>
<dbReference type="InterPro" id="IPR043608">
    <property type="entry name" value="CoV_NSP15_M"/>
</dbReference>
<proteinExistence type="inferred from homology"/>
<dbReference type="InterPro" id="IPR037230">
    <property type="entry name" value="NSP8_sf_CoV"/>
</dbReference>
<comment type="cofactor">
    <cofactor evidence="2">
        <name>Mn(2+)</name>
        <dbReference type="ChEBI" id="CHEBI:29035"/>
    </cofactor>
</comment>
<feature type="domain" description="ExoN/MTase coactivator" evidence="69">
    <location>
        <begin position="3935"/>
        <end position="4073"/>
    </location>
</feature>
<evidence type="ECO:0000256" key="8">
    <source>
        <dbReference type="ARBA" id="ARBA00022482"/>
    </source>
</evidence>
<dbReference type="GO" id="GO:0006351">
    <property type="term" value="P:DNA-templated transcription"/>
    <property type="evidence" value="ECO:0007669"/>
    <property type="project" value="InterPro"/>
</dbReference>
<feature type="domain" description="Ubiquitin-like" evidence="61">
    <location>
        <begin position="893"/>
        <end position="989"/>
    </location>
</feature>
<dbReference type="PROSITE" id="PS51946">
    <property type="entry name" value="COV_NSP4C"/>
    <property type="match status" value="1"/>
</dbReference>
<dbReference type="InterPro" id="IPR046435">
    <property type="entry name" value="N7_MTase_CoV"/>
</dbReference>
<feature type="domain" description="ExoN" evidence="70">
    <location>
        <begin position="5666"/>
        <end position="5880"/>
    </location>
</feature>
<dbReference type="GO" id="GO:0033644">
    <property type="term" value="C:host cell membrane"/>
    <property type="evidence" value="ECO:0007669"/>
    <property type="project" value="UniProtKB-SubCell"/>
</dbReference>
<evidence type="ECO:0000259" key="77">
    <source>
        <dbReference type="PROSITE" id="PS51989"/>
    </source>
</evidence>
<evidence type="ECO:0000256" key="55">
    <source>
        <dbReference type="SAM" id="Phobius"/>
    </source>
</evidence>
<comment type="catalytic activity">
    <reaction evidence="1">
        <text>Thiol-dependent hydrolysis of ester, thioester, amide, peptide and isopeptide bonds formed by the C-terminal Gly of ubiquitin (a 76-residue protein attached to proteins as an intracellular targeting signal).</text>
        <dbReference type="EC" id="3.4.19.12"/>
    </reaction>
</comment>
<dbReference type="SMART" id="SM00506">
    <property type="entry name" value="A1pp"/>
    <property type="match status" value="1"/>
</dbReference>
<protein>
    <recommendedName>
        <fullName evidence="7">Replicase polyprotein 1ab</fullName>
    </recommendedName>
    <alternativeName>
        <fullName evidence="45">ORF1ab polyprotein</fullName>
    </alternativeName>
</protein>
<dbReference type="SUPFAM" id="SSF52540">
    <property type="entry name" value="P-loop containing nucleoside triphosphate hydrolases"/>
    <property type="match status" value="1"/>
</dbReference>
<dbReference type="InterPro" id="IPR044322">
    <property type="entry name" value="NSP15_M_alpha_beta_CoV"/>
</dbReference>
<evidence type="ECO:0000256" key="28">
    <source>
        <dbReference type="ARBA" id="ARBA00022807"/>
    </source>
</evidence>
<dbReference type="Pfam" id="PF19211">
    <property type="entry name" value="CoV_NSP2_N"/>
    <property type="match status" value="1"/>
</dbReference>
<dbReference type="InterPro" id="IPR044401">
    <property type="entry name" value="NSP15_NendoU_CoV"/>
</dbReference>
<dbReference type="Gene3D" id="3.40.50.11580">
    <property type="match status" value="1"/>
</dbReference>
<keyword evidence="42" id="KW-0456">Lyase</keyword>
<evidence type="ECO:0000259" key="78">
    <source>
        <dbReference type="PROSITE" id="PS51991"/>
    </source>
</evidence>
<dbReference type="CDD" id="cd21557">
    <property type="entry name" value="Macro_X_Nsp3-like"/>
    <property type="match status" value="1"/>
</dbReference>
<dbReference type="InterPro" id="IPR047570">
    <property type="entry name" value="NSP12_IF_CoV"/>
</dbReference>
<dbReference type="CDD" id="cd21830">
    <property type="entry name" value="alphaCoV_Nsp8"/>
    <property type="match status" value="1"/>
</dbReference>
<evidence type="ECO:0000259" key="56">
    <source>
        <dbReference type="PROSITE" id="PS51124"/>
    </source>
</evidence>
<dbReference type="InterPro" id="IPR043615">
    <property type="entry name" value="NSP2_N_CoV"/>
</dbReference>
<dbReference type="InterPro" id="IPR044863">
    <property type="entry name" value="NIRAN"/>
</dbReference>
<comment type="catalytic activity">
    <reaction evidence="50">
        <text>a 5'-end (N(7)-methyl 5'-triphosphoguanosine)-ribonucleoside in mRNA + S-adenosyl-L-methionine = a 5'-end (N(7)-methyl 5'-triphosphoguanosine)-(2'-O-methyl-ribonucleoside) in mRNA + S-adenosyl-L-homocysteine + H(+)</text>
        <dbReference type="Rhea" id="RHEA:67020"/>
        <dbReference type="Rhea" id="RHEA-COMP:17167"/>
        <dbReference type="Rhea" id="RHEA-COMP:17168"/>
        <dbReference type="ChEBI" id="CHEBI:15378"/>
        <dbReference type="ChEBI" id="CHEBI:57856"/>
        <dbReference type="ChEBI" id="CHEBI:59789"/>
        <dbReference type="ChEBI" id="CHEBI:156461"/>
        <dbReference type="ChEBI" id="CHEBI:167609"/>
        <dbReference type="EC" id="2.1.1.57"/>
    </reaction>
</comment>
<dbReference type="Gene3D" id="3.40.50.150">
    <property type="entry name" value="Vaccinia Virus protein VP39"/>
    <property type="match status" value="1"/>
</dbReference>
<dbReference type="Pfam" id="PF20631">
    <property type="entry name" value="CoV_NSP13_1B"/>
    <property type="match status" value="1"/>
</dbReference>
<dbReference type="Pfam" id="PF05409">
    <property type="entry name" value="Peptidase_C30"/>
    <property type="match status" value="1"/>
</dbReference>
<dbReference type="InterPro" id="IPR036333">
    <property type="entry name" value="NSP10_sf_CoV"/>
</dbReference>
<dbReference type="SUPFAM" id="SSF56672">
    <property type="entry name" value="DNA/RNA polymerases"/>
    <property type="match status" value="1"/>
</dbReference>
<keyword evidence="36" id="KW-0693">Viral RNA replication</keyword>
<dbReference type="CDD" id="cd21401">
    <property type="entry name" value="ZBD_cv_Nsp13-like"/>
    <property type="match status" value="1"/>
</dbReference>
<dbReference type="PROSITE" id="PS51952">
    <property type="entry name" value="COV_EXON_MTASE_COACT"/>
    <property type="match status" value="1"/>
</dbReference>
<dbReference type="PROSITE" id="PS51954">
    <property type="entry name" value="COV_N7_MTASE"/>
    <property type="match status" value="1"/>
</dbReference>
<evidence type="ECO:0000256" key="39">
    <source>
        <dbReference type="ARBA" id="ARBA00023136"/>
    </source>
</evidence>
<evidence type="ECO:0000259" key="73">
    <source>
        <dbReference type="PROSITE" id="PS51958"/>
    </source>
</evidence>
<keyword evidence="34" id="KW-0694">RNA-binding</keyword>
<dbReference type="GO" id="GO:0004519">
    <property type="term" value="F:endonuclease activity"/>
    <property type="evidence" value="ECO:0007669"/>
    <property type="project" value="UniProtKB-UniRule"/>
</dbReference>
<evidence type="ECO:0000259" key="69">
    <source>
        <dbReference type="PROSITE" id="PS51952"/>
    </source>
</evidence>
<comment type="catalytic activity">
    <reaction evidence="48">
        <text>ATP + H2O = ADP + phosphate + H(+)</text>
        <dbReference type="Rhea" id="RHEA:13065"/>
        <dbReference type="ChEBI" id="CHEBI:15377"/>
        <dbReference type="ChEBI" id="CHEBI:15378"/>
        <dbReference type="ChEBI" id="CHEBI:30616"/>
        <dbReference type="ChEBI" id="CHEBI:43474"/>
        <dbReference type="ChEBI" id="CHEBI:456216"/>
        <dbReference type="EC" id="3.6.4.13"/>
    </reaction>
</comment>
<feature type="region of interest" description="Disordered" evidence="54">
    <location>
        <begin position="985"/>
        <end position="1008"/>
    </location>
</feature>
<feature type="transmembrane region" description="Helical" evidence="55">
    <location>
        <begin position="2781"/>
        <end position="2798"/>
    </location>
</feature>
<evidence type="ECO:0000256" key="32">
    <source>
        <dbReference type="ARBA" id="ARBA00022870"/>
    </source>
</evidence>
<dbReference type="InterPro" id="IPR044309">
    <property type="entry name" value="NSP5_Mpro_alphaCoV"/>
</dbReference>
<dbReference type="Pfam" id="PF19213">
    <property type="entry name" value="CoV_NSP6"/>
    <property type="match status" value="1"/>
</dbReference>
<evidence type="ECO:0000259" key="68">
    <source>
        <dbReference type="PROSITE" id="PS51951"/>
    </source>
</evidence>
<evidence type="ECO:0000259" key="80">
    <source>
        <dbReference type="PROSITE" id="PS51993"/>
    </source>
</evidence>
<dbReference type="PROSITE" id="PS51962">
    <property type="entry name" value="COV_NSP1"/>
    <property type="match status" value="1"/>
</dbReference>
<comment type="function">
    <text evidence="46">RNA-directed RNA polymerase that catalyzes the transcription of viral genomic and subgenomic RNAs. Acts in complex with nsp7 and nsp8 to transcribe both the minus and positive strands of genomic RNA. The kinase-like NiRAN domain of NSP12 attaches one or more nucleotides to the amino terminus of NSP9, forming a covalent RNA-protein intermediate that serves as transcription/replication primer. Subgenomic RNAs (sgRNAs) are formed by discontinuous transcription: The polymerase has the ability to pause at transcription-regulating sequences (TRS) and jump to the leader TRS, resulting in a major deletion. This creates a series of subgenomic RNAs that are replicated, transcribed and translated. In addition, Nsp12 is a subunit of the viral RNA capping enzyme that catalyzes the RNA guanylyltransferase reaction for genomic and sub-genomic RNAs. Subsequently, the NiRAN domain transfers RNA to GDP, and forms the core cap structure GpppA-RNA.</text>
</comment>
<dbReference type="PROSITE" id="PS51154">
    <property type="entry name" value="MACRO"/>
    <property type="match status" value="1"/>
</dbReference>
<keyword evidence="28" id="KW-0788">Thiol protease</keyword>
<keyword evidence="18 52" id="KW-0540">Nuclease</keyword>
<feature type="active site" evidence="52">
    <location>
        <position position="5785"/>
    </location>
</feature>
<comment type="similarity">
    <text evidence="6">Belongs to the coronaviruses polyprotein 1ab family.</text>
</comment>
<dbReference type="PROSITE" id="PS51992">
    <property type="entry name" value="COV_NSP3_Y"/>
    <property type="match status" value="1"/>
</dbReference>
<keyword evidence="17" id="KW-0548">Nucleotidyltransferase</keyword>
<dbReference type="InterPro" id="IPR011050">
    <property type="entry name" value="Pectin_lyase_fold/virulence"/>
</dbReference>
<dbReference type="InterPro" id="IPR014828">
    <property type="entry name" value="NSP7_CoV"/>
</dbReference>
<evidence type="ECO:0000256" key="43">
    <source>
        <dbReference type="ARBA" id="ARBA00023280"/>
    </source>
</evidence>
<evidence type="ECO:0000256" key="44">
    <source>
        <dbReference type="ARBA" id="ARBA00024600"/>
    </source>
</evidence>
<dbReference type="PROSITE" id="PS51953">
    <property type="entry name" value="NIV_EXON"/>
    <property type="match status" value="1"/>
</dbReference>
<dbReference type="InterPro" id="IPR048672">
    <property type="entry name" value="NSP13_ZBD_CoV"/>
</dbReference>
<dbReference type="GO" id="GO:0075523">
    <property type="term" value="P:viral translational frameshifting"/>
    <property type="evidence" value="ECO:0007669"/>
    <property type="project" value="UniProtKB-KW"/>
</dbReference>
<dbReference type="CDD" id="cd21171">
    <property type="entry name" value="NTD_alpha_betaCoV_Nsp15-like"/>
    <property type="match status" value="1"/>
</dbReference>
<feature type="transmembrane region" description="Helical" evidence="55">
    <location>
        <begin position="2829"/>
        <end position="2853"/>
    </location>
</feature>
<feature type="transmembrane region" description="Helical" evidence="55">
    <location>
        <begin position="2129"/>
        <end position="2149"/>
    </location>
</feature>
<keyword evidence="13" id="KW-1130">Modulation of host ubiquitin pathway by virus</keyword>
<sequence length="6751" mass="750920">MDRNQILLALASDQEISALGFASVEEAVEQYSFAASHWFKQCRFVPFGLQACVEGVLDEDYVLVVTGVNRLNARIGTFGDRPSNIRGWILFSNCNYILESFDMTFGHRGGDVVYVDQYMCDATGAPVLQESDWEFTDYFGEQDEITYCGATYVKAWDVVRTNVPYAKQNITTIESITWVGTVPHTLADGSTLSVAGQPKRNKSVVLDTAYVELYEAFGSPQMTNGSSVRECVVNPIFLHALIQCKCGNTHWTVGDWSGYKSLCCGFVCKPKCCVSGDVKAGDVVVTSQRVGSGLKYYNGMVLKFVGKRDGVSLWRVSKVQAVDGFVASVTFDPYEHLQPLADGFVACSFDNVSAAATSFKYGLLTGVFDDLARKAITDGLFDAGNCVVDVVDQIFAVQPSFVRRMQELFGAGWDVLVTAVKSLSCCVSDLIRFAKSLASATLVVVSGKIQLIATVPECFQSVYSAFRDFVTTVFDLTVKSVTIAGLHFKAVGDYLLFDNAIVKLVSVKVKGMRQHGVNQVEYATVVYGPIRKVSSSRVEVGNVDLVAVDDSTPLVTSGVTVCIGGRAFFYSGGCYRLMSDNDAVLETPVFRSLESLTPEFDCPKPDDFPGLVATDLADLCVLTEKALAHYTTPYRTFFVSVFDEKCVVKHSLSFQAPDYIVDSAKFCDACNESYLKPGFDLFYREAHAAKDLAGLPEFPGFEQFLIPICPAILTEVDGGGIWNTFVSSVSNAVEFCRSLKISFGIDGFVFNTVKRFRRVANALCALYNAFVESVKSVVKAAGLSFVTYAFVKPMIVINGTLHKLGVMSRKGCDIPCENTVGEWTVICDGTCPVTPSRVEQVSVSLEEVEFVEPPSNGYVAIVDGTAFYTDNNRYYPCDMSTCVPVCYKKVGGGKLQFAEDVKVLEIDPVYKVRLNFEFEDETLADVCEQTIGHKITFNGNTWEGLCDLIRSALAVVSEHVELPEVFIYDEEGGSDISKPVMVSQWPLESSEEPEPSDVPDIGDNQEPEENPEIVVDEVTEVNDALSFIVETPPTVVESPFAFEFYELNGVKVLKQSHNNCWVASTCVQLQLLDVLVDSAFDLFKAGRVAPFVQKCYEVTGNIKGSLGDTAYCLEQLLKEMHTMFIECETECDCGKNVVQMSGAVFRFMPTAKPFPYGACVTCGKVLLYTITSLEGSGVFCQEPEPFDFNALLCQPICASVYSGAASGGHYRTNIYSQKLCVDGHGPRKIKSTCFNTVCFKGVSYRKPIEVAEPVEVVAEPEVASVPVVRPEPFASYKNVEFYQGSVDKLVCLSHDFLVNAANDKLQHNGGVAKAINDLTGGELQTISNGFIATNGPVKVGCSAMLKCGSYNILNVVGPRKGKHAADLLTKAYSSLFEHKGVPLTPLLSVGIFKVPLQDSLSALFATVADRHVKCFCLTDGEREGICKFLDGLKPVEKPAEKPVEKPVEEVVPVEIVSVTPRPFRVEGRTEFYNCPIDQIILSNPDRIVVFTDGTLSFCSVAKAVDSFVEGAITQCVLEFQKTTPVVPPGNLVTFKCDGVVTFVMAVLPKDDDKAYDKNLARTLNKVCKLKGTIYMAFPTAHIAKKLFDMCNARFIALDESVIDECFCVESTVVKVSADGRSVSDVVVCGKQTFEEQLGPCTTDNKDVSAVVPTDGITTVINVAPPVDWHSFYGFTDCDVFHTMNHSEYAFDNMEVNGKRVLKFSNNNCWVNTTCLQLQYARVTFAYEGLQDMWDHYLVGDVAKFVHWLYWLNFSQKGEPGDVESTLNLLSKFIVNQGSVTLVRTTSDDCCPTRRVVNCAVVNASVLRHGFEEGYCAHGLPYVNRVGAVKGTAIVVNVGKPVVVVRDALLKGESYTTYAGTIERGHYTVFDNESGRVHDGSDFAPGDLSTMAVTSLVVRNRTFSDPIKRVERKATEFVKTLDVASDQFFAFGDVVSRNVITVFLWLFSMLSIIFKAFKNRDLKVFALAPERTGVILSRSLRYNLKACKHVCKLKMRWVTLFFKFLVLLYTLYAVGFLFIRFGPANGYVCDDYVSGYAESNFDKNSYCKSPLCKVCLYGYQELSEFPHTNTVWEHLKDPLVGNVVPLFYLAFLAIFGGLPMKIVVCYFVAQYVNIFGSKLGVQDNVWLLQFIPFSVFGDEIVVCFIVFKALCFLRHVLFGCDKASCVACCKSARLQRVPMQTIVNGASKSFYVMANGGKSFCKKHNFFCLNCDSYGPGTTFINEVIAKEVSNVTKTNVQPTSTACVDIDKVEFSNGFYYLYSGETFWKYNFDITEAKYSCKDVLKNCNIVSDFIVYNNSGSNVTQVRNACVYLSQLLCKPIKLVDSALLATLNVDFNGALHAAFVEVLNDSFSKDLSGCTTMADCKQTLGLDVSDDDFVNAVSNAHRYNVLLTDVSYNNFFTSYAKPEEKLSTHDLATCMRAGAKVVNHNVLVKENMPVVWAARDFNLLSEECRKYLIKTSKAKGVNFMLTFNDNKMQTPVPAVSIIAKQGAGILPTCYRVLWWLCFAVIIVFFSVSLLSFEQQVTSENDFDFKYIENGVLKVFTGPLDCVHNVFDNFAAWHDAKFGVVPKVSARCPIVVGVADDVRMIPGVASGVKLVGKTLVFALQSVFGDSGLCYDLQGLTTTSSCIFNSACTILSGVGGKHTYCYKDGLVLDSKLYSDILPNSHYKLEDGNYIKLPEVLTRGFGFRTIRTVETTYCRMGQCIDSKAGVCFGADRFFVYSAEAGSDFICGTGLVSLLYNVFNIFSGSFSVMALSGQIIFNLIVAAVVVLSCFMVTKFKRVFGDLSFAVFTVCTASFMNSVSYIITQNYCAMYVYAFLYFMATRNVRYAWIWHVSFVIAYFTLAPWWLIVWYVCATCVGLIPSLMKLKVSTQLFEGDKFVGTFESAAAGTFVMDMHSYQRLVNSIAPEKLKQYAASYNRYKYYSGSASEADYRLACFAHLAKAMLDYGTNHQDMLYTPPTVSYNSTLQSGLRKMAQPSGVVEKCVVRVSYGNMTLNGIWLGDTVICPRHVIASSTTSTIDYEHEASIMRLHNFSIAVGNVFLGVVGVAVRGCNLHIKVNQSNVNTPKYSFRTLKAGESFNILACYDGVPAGVYGVTLRTNNTVRGSFINGACGSPGYNIVGGTVEFCYLHQLELGSGCHVGSNLEGVMYGGFEDQPTLQVEGASNLVTVNVISFLYGALLNGVTWWLTSERITIDAYNEWAQQNGFTQVSSVDCFTILAAKTGVDVQRILAAVQRLHKSFGGKSILGFTSLTDEFTTAEVIQQMYGVNLQSGKVTSTFKNLLLVGTFFVMLWSELMMFTPFFWVSPGFVTPIFALLVLLSIMFTGFIKHKVLYLYTFLIPAVVVTSCCNFLVELAINSWLASVLDYHASIMSVDIQGVINVLICVIVTLLHTYRFAKAGFVTYVTYCLSLLVVFYNWWFHGDLLSLFMMLLLNVSDSWYVGAIAYRISLFAATQFPMLELVVGKAKVVIFIYVAIGFLCCMYYGILYWINRFCKLTLGVYDFKVSANEFKYMVANGLRAPRGVFDSMLLSMKLVGIGGEKVIKVSTVQSKLTDIKCTNVVLLGCLSSMNIAANTKEWTYCVELHNKINLCDDPEKAQEMLLALLAFFISKQKDFGIDDLIDSYFDSSSVLQSVASTFVNMPSYMAYESARQSYEDAVNNGSSPQLVKQLKRAMNIAKAEFDHESSVQKKINRMAEQAAAQMFKEARAVNRKSKIISAMHSLLFSMLRRLDMSSVDTILNLAKDGIVPLSVIPATCATKLSIVSSDFTSFAKIVKDGCVHYAGVVWSISEITDADGKVVHLKEVVEENAETLTWPLFVNCVRVVKLQNNEIIPGKLKQRVVKAEGDGFSVEGKALFNNEGGKTFMYAFVADKPDLKYVKWEFDGGCNTIELEPPCRFAVETANGTVIKYLYFVRNLNTLRRGAVLGFIGATVRLQAGKQTELASNSALLTMCAFAVDPAKTYIDAVKKGVKPVGNCVKMLSNGSGTGQAITVGVEANSNQDSYGGASVCLYCRAHVEHPTMDGTCRYKGKYVQVPIGNADPIRFCLENEPCKVCMCWLNNGCTCDRTSIQSVDMSYFKRARGSSAARLEPCNGTDTDRVVRAFDIYNKDVACIGKFLKVNCVRFKNLDKHDAFFVVKRCTKSVMEHEQSIYDKLHKCGAVAAHDFFLWKDGRSVFGNISRQNLTKYTMMDLCYALRNFDERNCETLKEILVLTGCCDYSYFENKNWYDPVENEDIHKVYAHLGTVVSNALLKCVKLCDAMVEAGVVGVLTLDNQDLNGDFYDFGDFATTIPKMGVPLCTSYYSYMMPVMGMTNCLASECFIKSDIFGSDFRTYDLLEYDFTEHKEALFQKYFKYWGQDYHPNCADCHDELCIVHCANFNTLFSTTIPNTAFGPLCRKVFVDGVPLVTTAGYHFKQLGLVWNKDINTHSTRLSVNELLQFVTDPALLVASSPALVDQRTVCFSVAALSTGMTNQTVKPGHFNKEFYDFLRSQGFFEEGSELTLKHFFFAQKGDAAVKDFDYYRYNRPTMLDICQARVTYKIVQRYFECYEGGCIAAKDVVVTNLNKSAGYPLNKFGKAGLYYESLSYEEQDALYALTKRNVLPTMTQLNLKYAISGKERARTVGGVSLLSTMTTRQFHQKHLKSIVNTRNASVVIGTTKFYGGWDNMLKNLIGGVDNACLMGWDYPKCDRALPNMIRMISAMILGSKHVTCCDSSDKYYRLCNELAQVLTEVVYSNGGFYLKPGGTTSGDATTAYANSVFNIFQAVSANINRLLSIDSNVCNNIGVKSLQRQLYDCCYRSSSVDDSFVDSYYGYLRKHFSMMILSDDGVVCYNKDYADLGYVADINAFKATLYYQNNVFMSTAKCWVEPDISKGPHEFCSQHTMQIVDSDGKYYLPYPDPSRILSAGVFVDDVVKTDAVILLERYVSLAIDAYPLSKHHNPEYRRVFYTLLEWVKHLHNTLNQGVLESFSVTLLEDASSKFWDESFYASLYEKSTALQAAGLCVVCGSQTVLRCGDCLRRPMLCTKCAYDHVVTTNHKFILAITPYVCNASGCTVNDVTKLYLGGLSYWCIDHKPTLSFPLCSAGNVFGLYKNSATGSPDVEVFNTLATSDWTDVKDYKLANECKDSLRLFAAETVKAKEESVKSSYACATLKEVVGPRELILSWECGKIKPPLNRNSVFTCFQISKDSKFQVGEFTFEKLDYGSDAVCYKSTATVKLVPGMIFVLTSHNVQPLRAPTIANQERYASIYKLHPTFNISDAYANLVPYYQMIGKQRITTIQGPPGSGKSHCVIGLGLYYPGARMVFAACSHAAVDSLCVKAATAYSVDKCTRIIPARARVECYNGFKANNTQAQYIFSTVNALPECNVDIVVIDEVSMCTNYDLSVINQRLSYKHIVYVGDPQQLPAPRTMITKGVLEPKDYNVVTQRMCAVGPDVFLHKCYRCPAEIVRTVSELVYENKFVPVHADSKQCFKLLCKGNVQVDNGSSINRKQLDVVKMFLAKNPRWSKAVFISPYNSQNYVASRVLGLQIQTVDSSQGSEYDYVIYTQTSDTAHACNVNRFNVAITRAKKGILCVMCDRELFDALKFFEIKLSDLQASGDGCGLFKDCYRKDDELPPSHAATYMALSDNFKVNGDLAVQIGFKGVCKYEHVISFMGFRFDINVPDQHSLFCTRNFAMRHVRGWLGMDVEGAHVIGENVGTNVPLQVGFSNGVDFVVQPEGCVVTETGSKIVPVRARAPPGEQFSHLVPLLRKGQPWSVVRKRIVQMCCDYLVNLSDILIFVLWAGGLELTTMRYFVKIGPIKVCECGKVATCYNSVSHAYYCFKHALGCDYLYNPYVIDIQQWDYTGSLSHNHHEHCNVHRNEHVASGDAIMTRCLAVYDCFVKNVDWSITYPFIANEHAINKSGRVVQSMVVKSAIKLYNPKAIHDIGNPKGIRCAVTDAHWFCYDKQPLNSNVKLLEYDYITHGQMDGLCLFWNCNVDMYPEFSIVCRFDTRCRSNLNLEGVNGGSLYVNNHAFFTPAFDKRAMAKLKPMPFFFYDDTPCDRVQDQINYVPLRASTCITKCNIGGAVCSKHVNMFHAYVNAYNTFTQAGFTIWVPVTFDLFNLWQTFVETNLQGLENIAFNVLKKGSFVGAEGELPVAIVNDRVLVRDGTVDNLVFTNKTSLPTNVAFELYAKRKVGLTPPLAVLRNLGVVSTYRFVLWDYEAERPFTTFTKNVCSYTDFDEDVCTCFDNSIQGSFERFSMANNAVLISTSAVKKLTCIKLTYGLLNGVAVAKNEDKPVTWYIYVRKNGQFVDQFDGYFTQGRTTADFLPRSTMEDDFLNLDMGLFINKYGLEDYAFEHVVYGDVSGTTLGGLHLLISQVRLGKMGVLKVDEFTHSEDSTLKSCTVTYSNDPSSKMVCTYMDLLLDDFVTILKSLDLSVTSKVHDVVVDCKVWRWMLWCKDHKVQTFYPQLQSSEWKCGYSMPALYKIQRMCLEPCNLYNYGASLKLPDGVMFNVVKYTQLCQYLNSTTMCVPHNMRVLHLGAGSDKGVAPGTAVLRRWLPSDAIIVDNDVNDYVSDADFSVTGDCATLYLQDKFDLVVSDMYDGRIKQCDGANVSKDGFFTYINGVICEKLSLGGTVAIKITEYSWNKRLYELIQKFEFWTLFCTSVNTSSSEAFLIGVNYLGDYSTQPIMDGNTMHANYVFWRNSTIMSMSYNSVLDLAKFSCRHKATVVIALKESDLSDVIVSLIKNGRLLVRKNGVICNYNNHLVSTK</sequence>
<dbReference type="GO" id="GO:0019079">
    <property type="term" value="P:viral genome replication"/>
    <property type="evidence" value="ECO:0007669"/>
    <property type="project" value="InterPro"/>
</dbReference>
<feature type="active site" evidence="52">
    <location>
        <position position="5684"/>
    </location>
</feature>
<evidence type="ECO:0000256" key="27">
    <source>
        <dbReference type="ARBA" id="ARBA00022806"/>
    </source>
</evidence>
<evidence type="ECO:0000256" key="15">
    <source>
        <dbReference type="ARBA" id="ARBA00022679"/>
    </source>
</evidence>
<feature type="transmembrane region" description="Helical" evidence="55">
    <location>
        <begin position="2717"/>
        <end position="2739"/>
    </location>
</feature>
<name>A0AB38ZDU1_9NIDO</name>
<dbReference type="Gene3D" id="3.30.70.3540">
    <property type="entry name" value="Nsp8 replicase, head domain"/>
    <property type="match status" value="1"/>
</dbReference>
<dbReference type="InterPro" id="IPR043606">
    <property type="entry name" value="CoV_NSP15_N"/>
</dbReference>
<feature type="domain" description="Nsp4C" evidence="63">
    <location>
        <begin position="2873"/>
        <end position="2968"/>
    </location>
</feature>
<dbReference type="EMBL" id="PP273186">
    <property type="protein sequence ID" value="WWB00604.1"/>
    <property type="molecule type" value="Genomic_RNA"/>
</dbReference>
<dbReference type="InterPro" id="IPR029063">
    <property type="entry name" value="SAM-dependent_MTases_sf"/>
</dbReference>
<evidence type="ECO:0000256" key="11">
    <source>
        <dbReference type="ARBA" id="ARBA00022603"/>
    </source>
</evidence>
<dbReference type="GO" id="GO:0004197">
    <property type="term" value="F:cysteine-type endopeptidase activity"/>
    <property type="evidence" value="ECO:0007669"/>
    <property type="project" value="InterPro"/>
</dbReference>
<dbReference type="InterPro" id="IPR018995">
    <property type="entry name" value="RNA_synth_NSP10_CoV"/>
</dbReference>
<dbReference type="Gene3D" id="1.10.8.370">
    <property type="entry name" value="nsp7 replicase"/>
    <property type="match status" value="1"/>
</dbReference>
<evidence type="ECO:0000259" key="76">
    <source>
        <dbReference type="PROSITE" id="PS51962"/>
    </source>
</evidence>
<dbReference type="Gene3D" id="1.10.150.420">
    <property type="entry name" value="Coronavirus nonstructural protein 4 C-terminus"/>
    <property type="match status" value="1"/>
</dbReference>
<keyword evidence="10" id="KW-0945">Host-virus interaction</keyword>
<keyword evidence="11" id="KW-0489">Methyltransferase</keyword>
<keyword evidence="29" id="KW-0862">Zinc</keyword>
<feature type="transmembrane region" description="Helical" evidence="55">
    <location>
        <begin position="1996"/>
        <end position="2018"/>
    </location>
</feature>
<dbReference type="InterPro" id="IPR027352">
    <property type="entry name" value="NSP13_ZBD_CoV-like"/>
</dbReference>
<keyword evidence="37 55" id="KW-1133">Transmembrane helix</keyword>
<dbReference type="CDD" id="cd21588">
    <property type="entry name" value="alphaCoV_RdRp"/>
    <property type="match status" value="1"/>
</dbReference>
<feature type="domain" description="Nsp9 ssRNA-binding" evidence="68">
    <location>
        <begin position="3827"/>
        <end position="3934"/>
    </location>
</feature>
<evidence type="ECO:0000256" key="12">
    <source>
        <dbReference type="ARBA" id="ARBA00022632"/>
    </source>
</evidence>
<reference evidence="82" key="1">
    <citation type="submission" date="2024-02" db="EMBL/GenBank/DDBJ databases">
        <title>Substantial viral diversity in bats and rodents from East Africa: insights into evolution, recombination, and co-circulation.</title>
        <authorList>
            <person name="Hu B."/>
        </authorList>
    </citation>
    <scope>NUCLEOTIDE SEQUENCE</scope>
    <source>
        <strain evidence="82">8B/Kenya/BAT2481/2015</strain>
    </source>
</reference>
<dbReference type="CDD" id="cd21901">
    <property type="entry name" value="alpha_betaCoV_Nsp10"/>
    <property type="match status" value="1"/>
</dbReference>